<keyword evidence="3" id="KW-0067">ATP-binding</keyword>
<dbReference type="GO" id="GO:0005634">
    <property type="term" value="C:nucleus"/>
    <property type="evidence" value="ECO:0007669"/>
    <property type="project" value="TreeGrafter"/>
</dbReference>
<evidence type="ECO:0000313" key="7">
    <source>
        <dbReference type="EnsemblMetazoa" id="XP_019771062.1"/>
    </source>
</evidence>
<evidence type="ECO:0000256" key="5">
    <source>
        <dbReference type="SAM" id="MobiDB-lite"/>
    </source>
</evidence>
<feature type="domain" description="AAA+ ATPase" evidence="6">
    <location>
        <begin position="61"/>
        <end position="203"/>
    </location>
</feature>
<reference evidence="8" key="1">
    <citation type="journal article" date="2013" name="Genome Biol.">
        <title>Draft genome of the mountain pine beetle, Dendroctonus ponderosae Hopkins, a major forest pest.</title>
        <authorList>
            <person name="Keeling C.I."/>
            <person name="Yuen M.M."/>
            <person name="Liao N.Y."/>
            <person name="Docking T.R."/>
            <person name="Chan S.K."/>
            <person name="Taylor G.A."/>
            <person name="Palmquist D.L."/>
            <person name="Jackman S.D."/>
            <person name="Nguyen A."/>
            <person name="Li M."/>
            <person name="Henderson H."/>
            <person name="Janes J.K."/>
            <person name="Zhao Y."/>
            <person name="Pandoh P."/>
            <person name="Moore R."/>
            <person name="Sperling F.A."/>
            <person name="Huber D.P."/>
            <person name="Birol I."/>
            <person name="Jones S.J."/>
            <person name="Bohlmann J."/>
        </authorList>
    </citation>
    <scope>NUCLEOTIDE SEQUENCE</scope>
</reference>
<sequence>MSLQNQGLPSVPKPKRSKHLKDSSIDFCRIGGLNNHLKMLREIIIFPLLHGNVFSHFNIKAPRGVLFYGPPGTGKTLVAAALATEITKEGIGKVAFFPRKGADVLDKWVGGSEKNLRDLFEKATKCKPAIIFFDELDGLAPVRDKQTDQVHSSVVATLLALMDGLDNKPGLIVIGATNRIDAVDPALRRPGRFDKELYFPLPGVEARRQILEVHTKTWKHRPSSRLLTALVEATSGFSGADLQALCSEAIVRCMKRAYPCLQGVKIDPDKLKVDECDFRNARLCMVPSTQKNGLKMRKLTSIIEPLLEGQLRKVMRSIQTFWPHFLQENYKYITGEERYAGRVLLIGNSMQGVDNHIIPALLQQLEYLPSFIFDVTYVSKKTNMINAQVHHPSVILLSRVDDWWSIIDECDQLSIVSALEDIHAGLPILVVATCRKDVPFMLQNFFYNNSSILLKIEDPTDDERMAFLKPLFFDRNIVSLVTVLENSRTAIKETKKSSKNRKAIKALGHIINKGKRKRSSSRSSFSPVKKRQRRKEIQTNLVRSNSVSSFYDIHKEIKQKKSGVIDLKRSGSMRSIDDTVASYSSTPYFSTVLSNLLNQRGSDQGVMVDTTLKTFLSNKRLNCGAKDDNEYVANNMDDPPMQHIYTLWKHASMVTSNKMYVTQLELLYDVISACINIHWNSFESLVKNLEDILRNIEHSNSIDLI</sequence>
<dbReference type="InterPro" id="IPR041569">
    <property type="entry name" value="AAA_lid_3"/>
</dbReference>
<dbReference type="GO" id="GO:0016887">
    <property type="term" value="F:ATP hydrolysis activity"/>
    <property type="evidence" value="ECO:0007669"/>
    <property type="project" value="InterPro"/>
</dbReference>
<dbReference type="Proteomes" id="UP000019118">
    <property type="component" value="Unassembled WGS sequence"/>
</dbReference>
<dbReference type="GeneID" id="109545024"/>
<dbReference type="Pfam" id="PF17862">
    <property type="entry name" value="AAA_lid_3"/>
    <property type="match status" value="1"/>
</dbReference>
<dbReference type="Gene3D" id="3.40.50.300">
    <property type="entry name" value="P-loop containing nucleotide triphosphate hydrolases"/>
    <property type="match status" value="1"/>
</dbReference>
<dbReference type="GO" id="GO:0006334">
    <property type="term" value="P:nucleosome assembly"/>
    <property type="evidence" value="ECO:0007669"/>
    <property type="project" value="TreeGrafter"/>
</dbReference>
<proteinExistence type="inferred from homology"/>
<dbReference type="GO" id="GO:0003682">
    <property type="term" value="F:chromatin binding"/>
    <property type="evidence" value="ECO:0007669"/>
    <property type="project" value="TreeGrafter"/>
</dbReference>
<feature type="region of interest" description="Disordered" evidence="5">
    <location>
        <begin position="514"/>
        <end position="536"/>
    </location>
</feature>
<keyword evidence="2" id="KW-0547">Nucleotide-binding</keyword>
<name>A0AAR5QD24_DENPD</name>
<dbReference type="PROSITE" id="PS00674">
    <property type="entry name" value="AAA"/>
    <property type="match status" value="1"/>
</dbReference>
<dbReference type="InterPro" id="IPR003959">
    <property type="entry name" value="ATPase_AAA_core"/>
</dbReference>
<dbReference type="PANTHER" id="PTHR23069:SF0">
    <property type="entry name" value="TAT-BINDING HOMOLOG 7"/>
    <property type="match status" value="1"/>
</dbReference>
<dbReference type="EnsemblMetazoa" id="XM_019915503.1">
    <property type="protein sequence ID" value="XP_019771062.1"/>
    <property type="gene ID" value="LOC109545024"/>
</dbReference>
<dbReference type="SUPFAM" id="SSF52540">
    <property type="entry name" value="P-loop containing nucleoside triphosphate hydrolases"/>
    <property type="match status" value="1"/>
</dbReference>
<dbReference type="Gene3D" id="1.10.8.60">
    <property type="match status" value="1"/>
</dbReference>
<protein>
    <recommendedName>
        <fullName evidence="6">AAA+ ATPase domain-containing protein</fullName>
    </recommendedName>
</protein>
<dbReference type="PANTHER" id="PTHR23069">
    <property type="entry name" value="AAA DOMAIN-CONTAINING"/>
    <property type="match status" value="1"/>
</dbReference>
<comment type="similarity">
    <text evidence="1">Belongs to the AAA ATPase family.</text>
</comment>
<dbReference type="GO" id="GO:0042393">
    <property type="term" value="F:histone binding"/>
    <property type="evidence" value="ECO:0007669"/>
    <property type="project" value="TreeGrafter"/>
</dbReference>
<dbReference type="InterPro" id="IPR045199">
    <property type="entry name" value="ATAD2-like"/>
</dbReference>
<dbReference type="GO" id="GO:0045815">
    <property type="term" value="P:transcription initiation-coupled chromatin remodeling"/>
    <property type="evidence" value="ECO:0007669"/>
    <property type="project" value="TreeGrafter"/>
</dbReference>
<evidence type="ECO:0000256" key="2">
    <source>
        <dbReference type="ARBA" id="ARBA00022741"/>
    </source>
</evidence>
<dbReference type="InterPro" id="IPR003960">
    <property type="entry name" value="ATPase_AAA_CS"/>
</dbReference>
<dbReference type="KEGG" id="dpa:109545024"/>
<evidence type="ECO:0000259" key="6">
    <source>
        <dbReference type="SMART" id="SM00382"/>
    </source>
</evidence>
<dbReference type="FunFam" id="3.40.50.300:FF:000061">
    <property type="entry name" value="ATPase family, AAA domain-containing 2"/>
    <property type="match status" value="1"/>
</dbReference>
<evidence type="ECO:0000313" key="8">
    <source>
        <dbReference type="Proteomes" id="UP000019118"/>
    </source>
</evidence>
<evidence type="ECO:0000256" key="1">
    <source>
        <dbReference type="ARBA" id="ARBA00006914"/>
    </source>
</evidence>
<evidence type="ECO:0000256" key="3">
    <source>
        <dbReference type="ARBA" id="ARBA00022840"/>
    </source>
</evidence>
<reference evidence="7" key="2">
    <citation type="submission" date="2024-08" db="UniProtKB">
        <authorList>
            <consortium name="EnsemblMetazoa"/>
        </authorList>
    </citation>
    <scope>IDENTIFICATION</scope>
</reference>
<dbReference type="InterPro" id="IPR003593">
    <property type="entry name" value="AAA+_ATPase"/>
</dbReference>
<dbReference type="AlphaFoldDB" id="A0AAR5QD24"/>
<accession>A0AAR5QD24</accession>
<dbReference type="Pfam" id="PF00004">
    <property type="entry name" value="AAA"/>
    <property type="match status" value="1"/>
</dbReference>
<dbReference type="GO" id="GO:0005524">
    <property type="term" value="F:ATP binding"/>
    <property type="evidence" value="ECO:0007669"/>
    <property type="project" value="UniProtKB-KW"/>
</dbReference>
<keyword evidence="8" id="KW-1185">Reference proteome</keyword>
<evidence type="ECO:0000256" key="4">
    <source>
        <dbReference type="ARBA" id="ARBA00023117"/>
    </source>
</evidence>
<dbReference type="SMART" id="SM00382">
    <property type="entry name" value="AAA"/>
    <property type="match status" value="1"/>
</dbReference>
<keyword evidence="4" id="KW-0103">Bromodomain</keyword>
<organism evidence="7 8">
    <name type="scientific">Dendroctonus ponderosae</name>
    <name type="common">Mountain pine beetle</name>
    <dbReference type="NCBI Taxonomy" id="77166"/>
    <lineage>
        <taxon>Eukaryota</taxon>
        <taxon>Metazoa</taxon>
        <taxon>Ecdysozoa</taxon>
        <taxon>Arthropoda</taxon>
        <taxon>Hexapoda</taxon>
        <taxon>Insecta</taxon>
        <taxon>Pterygota</taxon>
        <taxon>Neoptera</taxon>
        <taxon>Endopterygota</taxon>
        <taxon>Coleoptera</taxon>
        <taxon>Polyphaga</taxon>
        <taxon>Cucujiformia</taxon>
        <taxon>Curculionidae</taxon>
        <taxon>Scolytinae</taxon>
        <taxon>Dendroctonus</taxon>
    </lineage>
</organism>
<dbReference type="InterPro" id="IPR027417">
    <property type="entry name" value="P-loop_NTPase"/>
</dbReference>
<dbReference type="RefSeq" id="XP_019771062.1">
    <property type="nucleotide sequence ID" value="XM_019915503.2"/>
</dbReference>
<dbReference type="GO" id="GO:0006337">
    <property type="term" value="P:nucleosome disassembly"/>
    <property type="evidence" value="ECO:0007669"/>
    <property type="project" value="TreeGrafter"/>
</dbReference>